<keyword evidence="4" id="KW-1185">Reference proteome</keyword>
<feature type="region of interest" description="Disordered" evidence="1">
    <location>
        <begin position="335"/>
        <end position="372"/>
    </location>
</feature>
<dbReference type="GO" id="GO:0042149">
    <property type="term" value="P:cellular response to glucose starvation"/>
    <property type="evidence" value="ECO:0007669"/>
    <property type="project" value="TreeGrafter"/>
</dbReference>
<dbReference type="Pfam" id="PF08550">
    <property type="entry name" value="GATA_AreA"/>
    <property type="match status" value="1"/>
</dbReference>
<dbReference type="AlphaFoldDB" id="H8WXM1"/>
<sequence length="697" mass="77105">MSDEVFSGGATTSQHVDAEDDDHFENTTFKLKRTRSLGLLDEFIPEKLKDQSLETEKTPRNTNNGAKTTTSSNDHSDVNNQQNSNQSTSVSSSPSPVASPTTGPAVNLQSPELIPYDDTDVAAEPSRHVDYLSHQWDVSDISKSWRYVVSNKHDVANAARLENASWRTWAQRRSNLKTISPEVVNWAKDTDVTWLYGPILKNKGASSNGDGNGNDENEDDINHEPTATSAVAGDLSIPKKTKNKNAPKPILKKRTIEESIISHTNLLKLELASSIHQKKRDQQLKQQQELRKQNHGTDEYFDYNALSNKLNSQYSNNQATENSNVVKFQNLLNSDSSSPATVKQDINKPGNTALKDNEAEGATGEEDNHENERHIHFNDVVQQCMAWDSFSDDNDEGGYSEYDDTDEVYDDYDDQVNNNLIRSHLYEGDLENDESGDDDDDDGDDDEGGFFLKVRSNSNPALKLAPSQGSSPSIKGHDQADLESLPPLKRCTSIKYLPPTTLNYGSDEDSSDEDYPYTSSLSHNVGNDISRGYDYYYDYNTVYPSDPYQYQGYHTPDVVDVPENLDMGSNVNYDLIDNNDMAVGTSEHNEHSGGQIIHGEHKAHGGDVSPTSHSSPSSPLSGPKAPVSSLAPPAHTYPSHTNQSHSQSIHMPFQLSDSESDSDDDEEEGLSIGTRRSSQALAESIFHGHNPLTESKN</sequence>
<dbReference type="GO" id="GO:0005773">
    <property type="term" value="C:vacuole"/>
    <property type="evidence" value="ECO:0007669"/>
    <property type="project" value="GOC"/>
</dbReference>
<dbReference type="Proteomes" id="UP000005018">
    <property type="component" value="Chromosome 1"/>
</dbReference>
<dbReference type="InterPro" id="IPR013860">
    <property type="entry name" value="AreA_GATA"/>
</dbReference>
<feature type="compositionally biased region" description="Polar residues" evidence="1">
    <location>
        <begin position="60"/>
        <end position="70"/>
    </location>
</feature>
<name>H8WXM1_CANO9</name>
<dbReference type="GO" id="GO:0007039">
    <property type="term" value="P:protein catabolic process in the vacuole"/>
    <property type="evidence" value="ECO:0007669"/>
    <property type="project" value="TreeGrafter"/>
</dbReference>
<feature type="compositionally biased region" description="Acidic residues" evidence="1">
    <location>
        <begin position="428"/>
        <end position="448"/>
    </location>
</feature>
<evidence type="ECO:0000313" key="4">
    <source>
        <dbReference type="Proteomes" id="UP000005018"/>
    </source>
</evidence>
<feature type="region of interest" description="Disordered" evidence="1">
    <location>
        <begin position="497"/>
        <end position="524"/>
    </location>
</feature>
<feature type="region of interest" description="Disordered" evidence="1">
    <location>
        <begin position="203"/>
        <end position="250"/>
    </location>
</feature>
<dbReference type="eggNOG" id="ENOG502QSII">
    <property type="taxonomic scope" value="Eukaryota"/>
</dbReference>
<feature type="domain" description="Nitrogen regulatory protein areA GATA-like" evidence="2">
    <location>
        <begin position="144"/>
        <end position="171"/>
    </location>
</feature>
<proteinExistence type="predicted"/>
<feature type="compositionally biased region" description="Acidic residues" evidence="1">
    <location>
        <begin position="658"/>
        <end position="669"/>
    </location>
</feature>
<dbReference type="HOGENOM" id="CLU_014358_0_0_1"/>
<dbReference type="PANTHER" id="PTHR28051">
    <property type="entry name" value="PROTEIN MTL1-RELATED"/>
    <property type="match status" value="1"/>
</dbReference>
<feature type="compositionally biased region" description="Acidic residues" evidence="1">
    <location>
        <begin position="506"/>
        <end position="515"/>
    </location>
</feature>
<feature type="compositionally biased region" description="Low complexity" evidence="1">
    <location>
        <begin position="78"/>
        <end position="102"/>
    </location>
</feature>
<protein>
    <submittedName>
        <fullName evidence="3">Reg1 protein phosphatase regulatory subunit</fullName>
    </submittedName>
</protein>
<feature type="region of interest" description="Disordered" evidence="1">
    <location>
        <begin position="389"/>
        <end position="411"/>
    </location>
</feature>
<reference evidence="3 4" key="1">
    <citation type="journal article" date="2012" name="PLoS ONE">
        <title>Sequence and analysis of the genome of the pathogenic yeast Candida orthopsilosis.</title>
        <authorList>
            <person name="Riccombeni A."/>
            <person name="Vidanes G."/>
            <person name="Proux-Wera E."/>
            <person name="Wolfe K.H."/>
            <person name="Butler G."/>
        </authorList>
    </citation>
    <scope>NUCLEOTIDE SEQUENCE [LARGE SCALE GENOMIC DNA]</scope>
    <source>
        <strain evidence="3 4">Co 90-125</strain>
    </source>
</reference>
<feature type="region of interest" description="Disordered" evidence="1">
    <location>
        <begin position="1"/>
        <end position="111"/>
    </location>
</feature>
<dbReference type="InterPro" id="IPR052292">
    <property type="entry name" value="Glucose_repression_reg"/>
</dbReference>
<evidence type="ECO:0000256" key="1">
    <source>
        <dbReference type="SAM" id="MobiDB-lite"/>
    </source>
</evidence>
<dbReference type="KEGG" id="cot:CORT_0A13110"/>
<feature type="compositionally biased region" description="Acidic residues" evidence="1">
    <location>
        <begin position="390"/>
        <end position="411"/>
    </location>
</feature>
<dbReference type="GeneID" id="14537002"/>
<dbReference type="RefSeq" id="XP_003867132.1">
    <property type="nucleotide sequence ID" value="XM_003867084.1"/>
</dbReference>
<feature type="compositionally biased region" description="Basic residues" evidence="1">
    <location>
        <begin position="239"/>
        <end position="250"/>
    </location>
</feature>
<feature type="region of interest" description="Disordered" evidence="1">
    <location>
        <begin position="426"/>
        <end position="485"/>
    </location>
</feature>
<feature type="region of interest" description="Disordered" evidence="1">
    <location>
        <begin position="583"/>
        <end position="697"/>
    </location>
</feature>
<feature type="compositionally biased region" description="Basic and acidic residues" evidence="1">
    <location>
        <begin position="44"/>
        <end position="59"/>
    </location>
</feature>
<feature type="compositionally biased region" description="Polar residues" evidence="1">
    <location>
        <begin position="638"/>
        <end position="649"/>
    </location>
</feature>
<accession>H8WXM1</accession>
<organism evidence="3 4">
    <name type="scientific">Candida orthopsilosis (strain 90-125)</name>
    <name type="common">Yeast</name>
    <dbReference type="NCBI Taxonomy" id="1136231"/>
    <lineage>
        <taxon>Eukaryota</taxon>
        <taxon>Fungi</taxon>
        <taxon>Dikarya</taxon>
        <taxon>Ascomycota</taxon>
        <taxon>Saccharomycotina</taxon>
        <taxon>Pichiomycetes</taxon>
        <taxon>Debaryomycetaceae</taxon>
        <taxon>Candida/Lodderomyces clade</taxon>
        <taxon>Candida</taxon>
    </lineage>
</organism>
<feature type="compositionally biased region" description="Low complexity" evidence="1">
    <location>
        <begin position="609"/>
        <end position="626"/>
    </location>
</feature>
<evidence type="ECO:0000259" key="2">
    <source>
        <dbReference type="Pfam" id="PF08550"/>
    </source>
</evidence>
<dbReference type="OrthoDB" id="5563539at2759"/>
<gene>
    <name evidence="3" type="ORF">CORT_0A13110</name>
</gene>
<dbReference type="EMBL" id="HE681719">
    <property type="protein sequence ID" value="CCG21694.1"/>
    <property type="molecule type" value="Genomic_DNA"/>
</dbReference>
<dbReference type="PANTHER" id="PTHR28051:SF1">
    <property type="entry name" value="PROTEIN MTL1-RELATED"/>
    <property type="match status" value="1"/>
</dbReference>
<evidence type="ECO:0000313" key="3">
    <source>
        <dbReference type="EMBL" id="CCG21694.1"/>
    </source>
</evidence>